<evidence type="ECO:0000256" key="2">
    <source>
        <dbReference type="ARBA" id="ARBA00023043"/>
    </source>
</evidence>
<organism evidence="4 5">
    <name type="scientific">Tritrichomonas musculus</name>
    <dbReference type="NCBI Taxonomy" id="1915356"/>
    <lineage>
        <taxon>Eukaryota</taxon>
        <taxon>Metamonada</taxon>
        <taxon>Parabasalia</taxon>
        <taxon>Tritrichomonadida</taxon>
        <taxon>Tritrichomonadidae</taxon>
        <taxon>Tritrichomonas</taxon>
    </lineage>
</organism>
<evidence type="ECO:0000256" key="3">
    <source>
        <dbReference type="PROSITE-ProRule" id="PRU00023"/>
    </source>
</evidence>
<evidence type="ECO:0000256" key="1">
    <source>
        <dbReference type="ARBA" id="ARBA00022737"/>
    </source>
</evidence>
<sequence length="344" mass="39385">MSSKDKEKAKLEYQQNLQRQKEVEIEILDAIRRGDIKKIESFPFNADGIDTHLSQSVETNVFPSISKVRLIEKVHGPTVVIYSILCEQPDILMFFLTKFNPDLTSNIDGWTPLHFACATKDTSCLKILLSIRFIQQNINIPILSDVDQNTRDITTPLYIAASYGLHETVLMLTQSTFHVTIPSPIKISFKNTIKTSIRAATGLTPLHVAVRNGDWDMCQILLNCADCDTTITDNKERSPYDLAKELKLNKIVSNFESGEIETREILEGRYIDTFTKEEKNYLKQITDKINDMKKRLDKIESRQHQYGLCSLCEVNIGKLCPDCNQIICKTCWNDPIHRCNTEYD</sequence>
<dbReference type="PROSITE" id="PS50297">
    <property type="entry name" value="ANK_REP_REGION"/>
    <property type="match status" value="2"/>
</dbReference>
<dbReference type="SMART" id="SM00248">
    <property type="entry name" value="ANK"/>
    <property type="match status" value="4"/>
</dbReference>
<comment type="caution">
    <text evidence="4">The sequence shown here is derived from an EMBL/GenBank/DDBJ whole genome shotgun (WGS) entry which is preliminary data.</text>
</comment>
<evidence type="ECO:0008006" key="6">
    <source>
        <dbReference type="Google" id="ProtNLM"/>
    </source>
</evidence>
<dbReference type="PANTHER" id="PTHR24198">
    <property type="entry name" value="ANKYRIN REPEAT AND PROTEIN KINASE DOMAIN-CONTAINING PROTEIN"/>
    <property type="match status" value="1"/>
</dbReference>
<dbReference type="SUPFAM" id="SSF48403">
    <property type="entry name" value="Ankyrin repeat"/>
    <property type="match status" value="1"/>
</dbReference>
<dbReference type="EMBL" id="JAPFFF010000015">
    <property type="protein sequence ID" value="KAK8866591.1"/>
    <property type="molecule type" value="Genomic_DNA"/>
</dbReference>
<feature type="repeat" description="ANK" evidence="3">
    <location>
        <begin position="201"/>
        <end position="223"/>
    </location>
</feature>
<dbReference type="Pfam" id="PF00023">
    <property type="entry name" value="Ank"/>
    <property type="match status" value="1"/>
</dbReference>
<protein>
    <recommendedName>
        <fullName evidence="6">Ankyrin repeat protein</fullName>
    </recommendedName>
</protein>
<dbReference type="PROSITE" id="PS50088">
    <property type="entry name" value="ANK_REPEAT"/>
    <property type="match status" value="2"/>
</dbReference>
<evidence type="ECO:0000313" key="5">
    <source>
        <dbReference type="Proteomes" id="UP001470230"/>
    </source>
</evidence>
<keyword evidence="2 3" id="KW-0040">ANK repeat</keyword>
<reference evidence="4 5" key="1">
    <citation type="submission" date="2024-04" db="EMBL/GenBank/DDBJ databases">
        <title>Tritrichomonas musculus Genome.</title>
        <authorList>
            <person name="Alves-Ferreira E."/>
            <person name="Grigg M."/>
            <person name="Lorenzi H."/>
            <person name="Galac M."/>
        </authorList>
    </citation>
    <scope>NUCLEOTIDE SEQUENCE [LARGE SCALE GENOMIC DNA]</scope>
    <source>
        <strain evidence="4 5">EAF2021</strain>
    </source>
</reference>
<dbReference type="PANTHER" id="PTHR24198:SF165">
    <property type="entry name" value="ANKYRIN REPEAT-CONTAINING PROTEIN-RELATED"/>
    <property type="match status" value="1"/>
</dbReference>
<dbReference type="InterPro" id="IPR002110">
    <property type="entry name" value="Ankyrin_rpt"/>
</dbReference>
<proteinExistence type="predicted"/>
<keyword evidence="5" id="KW-1185">Reference proteome</keyword>
<dbReference type="Gene3D" id="1.25.40.20">
    <property type="entry name" value="Ankyrin repeat-containing domain"/>
    <property type="match status" value="1"/>
</dbReference>
<dbReference type="Proteomes" id="UP001470230">
    <property type="component" value="Unassembled WGS sequence"/>
</dbReference>
<dbReference type="InterPro" id="IPR036770">
    <property type="entry name" value="Ankyrin_rpt-contain_sf"/>
</dbReference>
<feature type="repeat" description="ANK" evidence="3">
    <location>
        <begin position="108"/>
        <end position="130"/>
    </location>
</feature>
<dbReference type="Pfam" id="PF12796">
    <property type="entry name" value="Ank_2"/>
    <property type="match status" value="1"/>
</dbReference>
<evidence type="ECO:0000313" key="4">
    <source>
        <dbReference type="EMBL" id="KAK8866591.1"/>
    </source>
</evidence>
<accession>A0ABR2IR33</accession>
<gene>
    <name evidence="4" type="ORF">M9Y10_009556</name>
</gene>
<name>A0ABR2IR33_9EUKA</name>
<keyword evidence="1" id="KW-0677">Repeat</keyword>